<dbReference type="GO" id="GO:0005789">
    <property type="term" value="C:endoplasmic reticulum membrane"/>
    <property type="evidence" value="ECO:0007669"/>
    <property type="project" value="EnsemblFungi"/>
</dbReference>
<dbReference type="GO" id="GO:0031201">
    <property type="term" value="C:SNARE complex"/>
    <property type="evidence" value="ECO:0007669"/>
    <property type="project" value="EnsemblFungi"/>
</dbReference>
<dbReference type="GO" id="GO:0006890">
    <property type="term" value="P:retrograde vesicle-mediated transport, Golgi to endoplasmic reticulum"/>
    <property type="evidence" value="ECO:0007669"/>
    <property type="project" value="EnsemblFungi"/>
</dbReference>
<name>A0A194V4F7_CYTMA</name>
<keyword evidence="4" id="KW-0653">Protein transport</keyword>
<dbReference type="EMBL" id="KN714718">
    <property type="protein sequence ID" value="KUI58726.1"/>
    <property type="molecule type" value="Genomic_DNA"/>
</dbReference>
<dbReference type="GO" id="GO:0030134">
    <property type="term" value="C:COPII-coated ER to Golgi transport vesicle"/>
    <property type="evidence" value="ECO:0007669"/>
    <property type="project" value="EnsemblFungi"/>
</dbReference>
<organism evidence="12 13">
    <name type="scientific">Cytospora mali</name>
    <name type="common">Apple Valsa canker fungus</name>
    <name type="synonym">Valsa mali</name>
    <dbReference type="NCBI Taxonomy" id="578113"/>
    <lineage>
        <taxon>Eukaryota</taxon>
        <taxon>Fungi</taxon>
        <taxon>Dikarya</taxon>
        <taxon>Ascomycota</taxon>
        <taxon>Pezizomycotina</taxon>
        <taxon>Sordariomycetes</taxon>
        <taxon>Sordariomycetidae</taxon>
        <taxon>Diaporthales</taxon>
        <taxon>Cytosporaceae</taxon>
        <taxon>Cytospora</taxon>
    </lineage>
</organism>
<dbReference type="InterPro" id="IPR000727">
    <property type="entry name" value="T_SNARE_dom"/>
</dbReference>
<dbReference type="PROSITE" id="PS50192">
    <property type="entry name" value="T_SNARE"/>
    <property type="match status" value="1"/>
</dbReference>
<reference evidence="13" key="1">
    <citation type="submission" date="2014-12" db="EMBL/GenBank/DDBJ databases">
        <title>Genome Sequence of Valsa Canker Pathogens Uncovers a Specific Adaption of Colonization on Woody Bark.</title>
        <authorList>
            <person name="Yin Z."/>
            <person name="Liu H."/>
            <person name="Gao X."/>
            <person name="Li Z."/>
            <person name="Song N."/>
            <person name="Ke X."/>
            <person name="Dai Q."/>
            <person name="Wu Y."/>
            <person name="Sun Y."/>
            <person name="Xu J.-R."/>
            <person name="Kang Z.K."/>
            <person name="Wang L."/>
            <person name="Huang L."/>
        </authorList>
    </citation>
    <scope>NUCLEOTIDE SEQUENCE [LARGE SCALE GENOMIC DNA]</scope>
    <source>
        <strain evidence="13">SXYL134</strain>
    </source>
</reference>
<evidence type="ECO:0000256" key="7">
    <source>
        <dbReference type="ARBA" id="ARBA00023136"/>
    </source>
</evidence>
<dbReference type="GO" id="GO:0048280">
    <property type="term" value="P:vesicle fusion with Golgi apparatus"/>
    <property type="evidence" value="ECO:0007669"/>
    <property type="project" value="EnsemblFungi"/>
</dbReference>
<evidence type="ECO:0000256" key="5">
    <source>
        <dbReference type="ARBA" id="ARBA00022989"/>
    </source>
</evidence>
<dbReference type="STRING" id="694573.A0A194V4F7"/>
<evidence type="ECO:0000256" key="4">
    <source>
        <dbReference type="ARBA" id="ARBA00022927"/>
    </source>
</evidence>
<evidence type="ECO:0000313" key="13">
    <source>
        <dbReference type="Proteomes" id="UP000078576"/>
    </source>
</evidence>
<dbReference type="PANTHER" id="PTHR12791">
    <property type="entry name" value="GOLGI SNARE BET1-RELATED"/>
    <property type="match status" value="1"/>
</dbReference>
<dbReference type="Proteomes" id="UP000078576">
    <property type="component" value="Unassembled WGS sequence"/>
</dbReference>
<evidence type="ECO:0000256" key="3">
    <source>
        <dbReference type="ARBA" id="ARBA00022692"/>
    </source>
</evidence>
<dbReference type="CDD" id="cd15853">
    <property type="entry name" value="SNARE_Bet1"/>
    <property type="match status" value="1"/>
</dbReference>
<feature type="transmembrane region" description="Helical" evidence="10">
    <location>
        <begin position="121"/>
        <end position="142"/>
    </location>
</feature>
<dbReference type="GO" id="GO:0006888">
    <property type="term" value="P:endoplasmic reticulum to Golgi vesicle-mediated transport"/>
    <property type="evidence" value="ECO:0007669"/>
    <property type="project" value="EnsemblFungi"/>
</dbReference>
<comment type="subcellular location">
    <subcellularLocation>
        <location evidence="8">Endomembrane system</location>
        <topology evidence="8">Single-pass type IV membrane protein</topology>
    </subcellularLocation>
    <subcellularLocation>
        <location evidence="1">Golgi apparatus membrane</location>
    </subcellularLocation>
</comment>
<sequence>MASRFNSTLHQRDSRSALFEGYTGSGADNRSRVTPSPSRLSAGGGQYSDAVLNELESQNDAQIEGIMGKVRVLKDMTVAIGDEIRDSSALAEKMNDQFDRARLRLRGTMNRMLLMAERTGVGWKVWLGFFAAVILLFTYVWLF</sequence>
<feature type="compositionally biased region" description="Polar residues" evidence="9">
    <location>
        <begin position="26"/>
        <end position="39"/>
    </location>
</feature>
<proteinExistence type="predicted"/>
<evidence type="ECO:0000256" key="8">
    <source>
        <dbReference type="ARBA" id="ARBA00046280"/>
    </source>
</evidence>
<dbReference type="GO" id="GO:0005484">
    <property type="term" value="F:SNAP receptor activity"/>
    <property type="evidence" value="ECO:0007669"/>
    <property type="project" value="EnsemblFungi"/>
</dbReference>
<keyword evidence="3 10" id="KW-0812">Transmembrane</keyword>
<dbReference type="FunFam" id="1.20.5.110:FF:000057">
    <property type="entry name" value="SNARE complex subunit (Bet1), putative"/>
    <property type="match status" value="1"/>
</dbReference>
<keyword evidence="5 10" id="KW-1133">Transmembrane helix</keyword>
<evidence type="ECO:0000256" key="10">
    <source>
        <dbReference type="SAM" id="Phobius"/>
    </source>
</evidence>
<evidence type="ECO:0000256" key="1">
    <source>
        <dbReference type="ARBA" id="ARBA00004394"/>
    </source>
</evidence>
<keyword evidence="7 10" id="KW-0472">Membrane</keyword>
<evidence type="ECO:0000256" key="9">
    <source>
        <dbReference type="SAM" id="MobiDB-lite"/>
    </source>
</evidence>
<feature type="region of interest" description="Disordered" evidence="9">
    <location>
        <begin position="19"/>
        <end position="45"/>
    </location>
</feature>
<protein>
    <submittedName>
        <fullName evidence="12">Protein transport protein BET1</fullName>
    </submittedName>
</protein>
<dbReference type="OrthoDB" id="261831at2759"/>
<keyword evidence="2" id="KW-0813">Transport</keyword>
<dbReference type="InterPro" id="IPR039899">
    <property type="entry name" value="BET1_SNARE"/>
</dbReference>
<dbReference type="GO" id="GO:0000139">
    <property type="term" value="C:Golgi membrane"/>
    <property type="evidence" value="ECO:0007669"/>
    <property type="project" value="UniProtKB-SubCell"/>
</dbReference>
<dbReference type="GO" id="GO:0006886">
    <property type="term" value="P:intracellular protein transport"/>
    <property type="evidence" value="ECO:0007669"/>
    <property type="project" value="EnsemblFungi"/>
</dbReference>
<keyword evidence="6" id="KW-0333">Golgi apparatus</keyword>
<dbReference type="AlphaFoldDB" id="A0A194V4F7"/>
<feature type="domain" description="T-SNARE coiled-coil homology" evidence="11">
    <location>
        <begin position="53"/>
        <end position="115"/>
    </location>
</feature>
<accession>A0A194V4F7</accession>
<dbReference type="Gene3D" id="1.20.5.110">
    <property type="match status" value="1"/>
</dbReference>
<evidence type="ECO:0000256" key="2">
    <source>
        <dbReference type="ARBA" id="ARBA00022448"/>
    </source>
</evidence>
<evidence type="ECO:0000313" key="12">
    <source>
        <dbReference type="EMBL" id="KUI58726.1"/>
    </source>
</evidence>
<keyword evidence="13" id="KW-1185">Reference proteome</keyword>
<evidence type="ECO:0000259" key="11">
    <source>
        <dbReference type="PROSITE" id="PS50192"/>
    </source>
</evidence>
<dbReference type="SUPFAM" id="SSF58038">
    <property type="entry name" value="SNARE fusion complex"/>
    <property type="match status" value="1"/>
</dbReference>
<gene>
    <name evidence="12" type="ORF">VP1G_06002</name>
</gene>
<evidence type="ECO:0000256" key="6">
    <source>
        <dbReference type="ARBA" id="ARBA00023034"/>
    </source>
</evidence>